<protein>
    <submittedName>
        <fullName evidence="2">Uncharacterized protein</fullName>
    </submittedName>
</protein>
<dbReference type="AlphaFoldDB" id="A0A843XAF9"/>
<evidence type="ECO:0000256" key="1">
    <source>
        <dbReference type="SAM" id="MobiDB-lite"/>
    </source>
</evidence>
<dbReference type="EMBL" id="NMUH01006949">
    <property type="protein sequence ID" value="MQM16311.1"/>
    <property type="molecule type" value="Genomic_DNA"/>
</dbReference>
<evidence type="ECO:0000313" key="2">
    <source>
        <dbReference type="EMBL" id="MQM16311.1"/>
    </source>
</evidence>
<keyword evidence="3" id="KW-1185">Reference proteome</keyword>
<proteinExistence type="predicted"/>
<organism evidence="2 3">
    <name type="scientific">Colocasia esculenta</name>
    <name type="common">Wild taro</name>
    <name type="synonym">Arum esculentum</name>
    <dbReference type="NCBI Taxonomy" id="4460"/>
    <lineage>
        <taxon>Eukaryota</taxon>
        <taxon>Viridiplantae</taxon>
        <taxon>Streptophyta</taxon>
        <taxon>Embryophyta</taxon>
        <taxon>Tracheophyta</taxon>
        <taxon>Spermatophyta</taxon>
        <taxon>Magnoliopsida</taxon>
        <taxon>Liliopsida</taxon>
        <taxon>Araceae</taxon>
        <taxon>Aroideae</taxon>
        <taxon>Colocasieae</taxon>
        <taxon>Colocasia</taxon>
    </lineage>
</organism>
<accession>A0A843XAF9</accession>
<name>A0A843XAF9_COLES</name>
<feature type="compositionally biased region" description="Basic residues" evidence="1">
    <location>
        <begin position="28"/>
        <end position="40"/>
    </location>
</feature>
<evidence type="ECO:0000313" key="3">
    <source>
        <dbReference type="Proteomes" id="UP000652761"/>
    </source>
</evidence>
<comment type="caution">
    <text evidence="2">The sequence shown here is derived from an EMBL/GenBank/DDBJ whole genome shotgun (WGS) entry which is preliminary data.</text>
</comment>
<reference evidence="2" key="1">
    <citation type="submission" date="2017-07" db="EMBL/GenBank/DDBJ databases">
        <title>Taro Niue Genome Assembly and Annotation.</title>
        <authorList>
            <person name="Atibalentja N."/>
            <person name="Keating K."/>
            <person name="Fields C.J."/>
        </authorList>
    </citation>
    <scope>NUCLEOTIDE SEQUENCE</scope>
    <source>
        <strain evidence="2">Niue_2</strain>
        <tissue evidence="2">Leaf</tissue>
    </source>
</reference>
<gene>
    <name evidence="2" type="ORF">Taro_049267</name>
</gene>
<feature type="region of interest" description="Disordered" evidence="1">
    <location>
        <begin position="1"/>
        <end position="41"/>
    </location>
</feature>
<sequence length="255" mass="28691">MTFAQVVRQSPATQGKISSNSISGGSNSHRRISRPSRKGGVRICLPNVRERSTSPLRPIDVTNIPESPTLDMRMKALCERAKAENIFMPDYRFDQEMSEIESDEDNMERCFDGCLQDKRYIRQRLTQPAAINVILSAADISARRLREALRLARGSAGLGEAAPAAVTRARLAADGAFPGSPGPRRLRRCFSCMSIRSIQEAGIIYSHEEVQKLSTVQDKMPLQSTVQYHEEREFQIPLYIPYIESINSRFEDLQT</sequence>
<feature type="compositionally biased region" description="Low complexity" evidence="1">
    <location>
        <begin position="17"/>
        <end position="27"/>
    </location>
</feature>
<dbReference type="Proteomes" id="UP000652761">
    <property type="component" value="Unassembled WGS sequence"/>
</dbReference>
<feature type="compositionally biased region" description="Polar residues" evidence="1">
    <location>
        <begin position="7"/>
        <end position="16"/>
    </location>
</feature>